<evidence type="ECO:0000313" key="1">
    <source>
        <dbReference type="EMBL" id="KAJ1672567.1"/>
    </source>
</evidence>
<keyword evidence="2" id="KW-1185">Reference proteome</keyword>
<reference evidence="1" key="1">
    <citation type="submission" date="2022-06" db="EMBL/GenBank/DDBJ databases">
        <title>Phylogenomic reconstructions and comparative analyses of Kickxellomycotina fungi.</title>
        <authorList>
            <person name="Reynolds N.K."/>
            <person name="Stajich J.E."/>
            <person name="Barry K."/>
            <person name="Grigoriev I.V."/>
            <person name="Crous P."/>
            <person name="Smith M.E."/>
        </authorList>
    </citation>
    <scope>NUCLEOTIDE SEQUENCE</scope>
    <source>
        <strain evidence="1">RSA 2271</strain>
    </source>
</reference>
<feature type="non-terminal residue" evidence="1">
    <location>
        <position position="75"/>
    </location>
</feature>
<organism evidence="1 2">
    <name type="scientific">Spiromyces aspiralis</name>
    <dbReference type="NCBI Taxonomy" id="68401"/>
    <lineage>
        <taxon>Eukaryota</taxon>
        <taxon>Fungi</taxon>
        <taxon>Fungi incertae sedis</taxon>
        <taxon>Zoopagomycota</taxon>
        <taxon>Kickxellomycotina</taxon>
        <taxon>Kickxellomycetes</taxon>
        <taxon>Kickxellales</taxon>
        <taxon>Kickxellaceae</taxon>
        <taxon>Spiromyces</taxon>
    </lineage>
</organism>
<comment type="caution">
    <text evidence="1">The sequence shown here is derived from an EMBL/GenBank/DDBJ whole genome shotgun (WGS) entry which is preliminary data.</text>
</comment>
<gene>
    <name evidence="1" type="ORF">EV182_006927</name>
</gene>
<protein>
    <submittedName>
        <fullName evidence="1">Uncharacterized protein</fullName>
    </submittedName>
</protein>
<dbReference type="EMBL" id="JAMZIH010008165">
    <property type="protein sequence ID" value="KAJ1672567.1"/>
    <property type="molecule type" value="Genomic_DNA"/>
</dbReference>
<name>A0ACC1HBD1_9FUNG</name>
<evidence type="ECO:0000313" key="2">
    <source>
        <dbReference type="Proteomes" id="UP001145114"/>
    </source>
</evidence>
<accession>A0ACC1HBD1</accession>
<proteinExistence type="predicted"/>
<sequence length="75" mass="8801">MVQNIGKCTKWPPLMSGVLERGDRIEILVDKADALSNTAFAFHKRSTTLRRTMWWKNQKLMFTLTCSFFIMVYII</sequence>
<dbReference type="Proteomes" id="UP001145114">
    <property type="component" value="Unassembled WGS sequence"/>
</dbReference>